<feature type="region of interest" description="Disordered" evidence="1">
    <location>
        <begin position="1"/>
        <end position="80"/>
    </location>
</feature>
<dbReference type="SMART" id="SM00262">
    <property type="entry name" value="GEL"/>
    <property type="match status" value="3"/>
</dbReference>
<dbReference type="GO" id="GO:0005546">
    <property type="term" value="F:phosphatidylinositol-4,5-bisphosphate binding"/>
    <property type="evidence" value="ECO:0007669"/>
    <property type="project" value="TreeGrafter"/>
</dbReference>
<proteinExistence type="predicted"/>
<dbReference type="EMBL" id="SRMA01027114">
    <property type="protein sequence ID" value="TRY59621.1"/>
    <property type="molecule type" value="Genomic_DNA"/>
</dbReference>
<dbReference type="GO" id="GO:0005737">
    <property type="term" value="C:cytoplasm"/>
    <property type="evidence" value="ECO:0007669"/>
    <property type="project" value="TreeGrafter"/>
</dbReference>
<dbReference type="InterPro" id="IPR007122">
    <property type="entry name" value="Villin/Gelsolin"/>
</dbReference>
<dbReference type="Gene3D" id="3.40.20.10">
    <property type="entry name" value="Severin"/>
    <property type="match status" value="4"/>
</dbReference>
<dbReference type="PANTHER" id="PTHR11977:SF119">
    <property type="entry name" value="SUPERVILLIN ISOFORM X1"/>
    <property type="match status" value="1"/>
</dbReference>
<dbReference type="InterPro" id="IPR029006">
    <property type="entry name" value="ADF-H/Gelsolin-like_dom_sf"/>
</dbReference>
<dbReference type="GO" id="GO:0008154">
    <property type="term" value="P:actin polymerization or depolymerization"/>
    <property type="evidence" value="ECO:0007669"/>
    <property type="project" value="TreeGrafter"/>
</dbReference>
<reference evidence="2 3" key="1">
    <citation type="journal article" date="2019" name="Sci. Data">
        <title>Hybrid genome assembly and annotation of Danionella translucida.</title>
        <authorList>
            <person name="Kadobianskyi M."/>
            <person name="Schulze L."/>
            <person name="Schuelke M."/>
            <person name="Judkewitz B."/>
        </authorList>
    </citation>
    <scope>NUCLEOTIDE SEQUENCE [LARGE SCALE GENOMIC DNA]</scope>
    <source>
        <strain evidence="2 3">Bolton</strain>
    </source>
</reference>
<evidence type="ECO:0008006" key="4">
    <source>
        <dbReference type="Google" id="ProtNLM"/>
    </source>
</evidence>
<dbReference type="Proteomes" id="UP000316079">
    <property type="component" value="Unassembled WGS sequence"/>
</dbReference>
<dbReference type="PANTHER" id="PTHR11977">
    <property type="entry name" value="VILLIN"/>
    <property type="match status" value="1"/>
</dbReference>
<dbReference type="AlphaFoldDB" id="A0A553N2G8"/>
<organism evidence="2 3">
    <name type="scientific">Danionella cerebrum</name>
    <dbReference type="NCBI Taxonomy" id="2873325"/>
    <lineage>
        <taxon>Eukaryota</taxon>
        <taxon>Metazoa</taxon>
        <taxon>Chordata</taxon>
        <taxon>Craniata</taxon>
        <taxon>Vertebrata</taxon>
        <taxon>Euteleostomi</taxon>
        <taxon>Actinopterygii</taxon>
        <taxon>Neopterygii</taxon>
        <taxon>Teleostei</taxon>
        <taxon>Ostariophysi</taxon>
        <taxon>Cypriniformes</taxon>
        <taxon>Danionidae</taxon>
        <taxon>Danioninae</taxon>
        <taxon>Danionella</taxon>
    </lineage>
</organism>
<protein>
    <recommendedName>
        <fullName evidence="4">Gelsolin-like domain-containing protein</fullName>
    </recommendedName>
</protein>
<dbReference type="GO" id="GO:0015629">
    <property type="term" value="C:actin cytoskeleton"/>
    <property type="evidence" value="ECO:0007669"/>
    <property type="project" value="TreeGrafter"/>
</dbReference>
<feature type="compositionally biased region" description="Basic and acidic residues" evidence="1">
    <location>
        <begin position="18"/>
        <end position="36"/>
    </location>
</feature>
<name>A0A553N2G8_9TELE</name>
<keyword evidence="3" id="KW-1185">Reference proteome</keyword>
<gene>
    <name evidence="2" type="ORF">DNTS_003895</name>
</gene>
<dbReference type="SUPFAM" id="SSF55753">
    <property type="entry name" value="Actin depolymerizing proteins"/>
    <property type="match status" value="4"/>
</dbReference>
<dbReference type="GO" id="GO:0051014">
    <property type="term" value="P:actin filament severing"/>
    <property type="evidence" value="ECO:0007669"/>
    <property type="project" value="TreeGrafter"/>
</dbReference>
<accession>A0A553N2G8</accession>
<evidence type="ECO:0000313" key="2">
    <source>
        <dbReference type="EMBL" id="TRY59621.1"/>
    </source>
</evidence>
<feature type="compositionally biased region" description="Basic and acidic residues" evidence="1">
    <location>
        <begin position="44"/>
        <end position="80"/>
    </location>
</feature>
<evidence type="ECO:0000313" key="3">
    <source>
        <dbReference type="Proteomes" id="UP000316079"/>
    </source>
</evidence>
<dbReference type="GO" id="GO:0051015">
    <property type="term" value="F:actin filament binding"/>
    <property type="evidence" value="ECO:0007669"/>
    <property type="project" value="InterPro"/>
</dbReference>
<comment type="caution">
    <text evidence="2">The sequence shown here is derived from an EMBL/GenBank/DDBJ whole genome shotgun (WGS) entry which is preliminary data.</text>
</comment>
<evidence type="ECO:0000256" key="1">
    <source>
        <dbReference type="SAM" id="MobiDB-lite"/>
    </source>
</evidence>
<dbReference type="GO" id="GO:0051016">
    <property type="term" value="P:barbed-end actin filament capping"/>
    <property type="evidence" value="ECO:0007669"/>
    <property type="project" value="TreeGrafter"/>
</dbReference>
<dbReference type="PRINTS" id="PR00597">
    <property type="entry name" value="GELSOLIN"/>
</dbReference>
<sequence length="746" mass="85481">MKSRKQEEENGEREEEGEGRRNKEKERKVESRKQEEGDREEEGEGRRYREKERKMESRKQEEGEREEEREGRRYSEKERKASEMASLIIHQRDLGCQAPCVVHLDEGVNTASPQAAEFWKLLGGQTPYKCKKHSWIRPNTAEDDELFEQAISETNCIYSLQGDRFCPLEEGWAAVPNLSLLQSTQTLLFDFGSELYLWHGTDVGPSERKLALQLAQQVWDGAYDYSNCRINPLDPSAVSVHTQKQGIGRPDWALFGRVFQQNETILFKEKFSSCFEQKKVNKIPNDSSIQEEQKPVPAQPWSCDARALFGGVCLSRDFSSQTVLDGVDFHRGLDTVTLSDGRTAEFDTVSVKVWVLLEDEDVEVAAHSLGQFCERSTYAICWTYSLTISGDQMQEKSALFIWKGRYSNTSGRNVSPALTNQCSSQVLVREGEEPPFFLQLFQGAMIIHRQEENRDTEAWRLFCVRGNVPLEASLLEVRCSCASLRSRGSLILLNSQQGSIYLWHGCKAHSKARQVAKQTVKSITKMCPLELNLRTGSDLNVQEVEEGKEPADFWNAIGQQDRKSYDCMLQDPGKFNFTPRLFYLSVQSGSFTGVEFTSPSHFNGVITAMPFIQERLYAVPHPALFLLDNYLEVYLWQSCEASVSHCTLWVRQKKCAMETALQYCKERNPRRPPMAYLIEEAAEPLTFTNIFPSWEMKLTQEQDRKACKKLTLVQDALAELYKIHFAPEDPTLLDSSDYLFHNEFKV</sequence>
<dbReference type="OrthoDB" id="28894at2759"/>